<dbReference type="GO" id="GO:0006021">
    <property type="term" value="P:inositol biosynthetic process"/>
    <property type="evidence" value="ECO:0007669"/>
    <property type="project" value="InterPro"/>
</dbReference>
<evidence type="ECO:0000313" key="1">
    <source>
        <dbReference type="EMBL" id="KJX97756.1"/>
    </source>
</evidence>
<dbReference type="InterPro" id="IPR002587">
    <property type="entry name" value="Myo-inos-1-P_Synthase"/>
</dbReference>
<dbReference type="EMBL" id="LAFY01000455">
    <property type="protein sequence ID" value="KJX97756.1"/>
    <property type="molecule type" value="Genomic_DNA"/>
</dbReference>
<name>A0A0F4GK29_9PEZI</name>
<protein>
    <submittedName>
        <fullName evidence="1">Uncharacterized protein</fullName>
    </submittedName>
</protein>
<sequence length="56" mass="6487">EIPKFNVLYETVAANNVLSGTDEYPEYTVTIKYIPTISNTKRTFDEYYTEIFVDGL</sequence>
<organism evidence="1 2">
    <name type="scientific">Zymoseptoria brevis</name>
    <dbReference type="NCBI Taxonomy" id="1047168"/>
    <lineage>
        <taxon>Eukaryota</taxon>
        <taxon>Fungi</taxon>
        <taxon>Dikarya</taxon>
        <taxon>Ascomycota</taxon>
        <taxon>Pezizomycotina</taxon>
        <taxon>Dothideomycetes</taxon>
        <taxon>Dothideomycetidae</taxon>
        <taxon>Mycosphaerellales</taxon>
        <taxon>Mycosphaerellaceae</taxon>
        <taxon>Zymoseptoria</taxon>
    </lineage>
</organism>
<dbReference type="PANTHER" id="PTHR11510">
    <property type="entry name" value="MYO-INOSITOL-1 PHOSPHATE SYNTHASE"/>
    <property type="match status" value="1"/>
</dbReference>
<dbReference type="GO" id="GO:0008654">
    <property type="term" value="P:phospholipid biosynthetic process"/>
    <property type="evidence" value="ECO:0007669"/>
    <property type="project" value="InterPro"/>
</dbReference>
<dbReference type="GO" id="GO:0004512">
    <property type="term" value="F:inositol-3-phosphate synthase activity"/>
    <property type="evidence" value="ECO:0007669"/>
    <property type="project" value="InterPro"/>
</dbReference>
<reference evidence="1 2" key="1">
    <citation type="submission" date="2015-03" db="EMBL/GenBank/DDBJ databases">
        <title>RNA-seq based gene annotation and comparative genomics of four Zymoseptoria species reveal species-specific pathogenicity related genes and transposable element activity.</title>
        <authorList>
            <person name="Grandaubert J."/>
            <person name="Bhattacharyya A."/>
            <person name="Stukenbrock E.H."/>
        </authorList>
    </citation>
    <scope>NUCLEOTIDE SEQUENCE [LARGE SCALE GENOMIC DNA]</scope>
    <source>
        <strain evidence="1 2">Zb18110</strain>
    </source>
</reference>
<gene>
    <name evidence="1" type="ORF">TI39_contig463g00001</name>
</gene>
<proteinExistence type="predicted"/>
<dbReference type="Gene3D" id="3.30.360.10">
    <property type="entry name" value="Dihydrodipicolinate Reductase, domain 2"/>
    <property type="match status" value="1"/>
</dbReference>
<feature type="non-terminal residue" evidence="1">
    <location>
        <position position="1"/>
    </location>
</feature>
<dbReference type="SUPFAM" id="SSF55347">
    <property type="entry name" value="Glyceraldehyde-3-phosphate dehydrogenase-like, C-terminal domain"/>
    <property type="match status" value="1"/>
</dbReference>
<dbReference type="AlphaFoldDB" id="A0A0F4GK29"/>
<keyword evidence="2" id="KW-1185">Reference proteome</keyword>
<accession>A0A0F4GK29</accession>
<evidence type="ECO:0000313" key="2">
    <source>
        <dbReference type="Proteomes" id="UP000033647"/>
    </source>
</evidence>
<dbReference type="Proteomes" id="UP000033647">
    <property type="component" value="Unassembled WGS sequence"/>
</dbReference>
<dbReference type="STRING" id="1047168.A0A0F4GK29"/>
<comment type="caution">
    <text evidence="1">The sequence shown here is derived from an EMBL/GenBank/DDBJ whole genome shotgun (WGS) entry which is preliminary data.</text>
</comment>